<evidence type="ECO:0000256" key="2">
    <source>
        <dbReference type="ARBA" id="ARBA00022692"/>
    </source>
</evidence>
<evidence type="ECO:0000313" key="6">
    <source>
        <dbReference type="EMBL" id="MFC7291287.1"/>
    </source>
</evidence>
<sequence length="141" mass="15852">MVFTMLTPVLLLVLWTLIMLVWMAYQRVPKLFAQARAGNMPSRRTQELTGLPPQTVWAADNYNHLHEQPTLFYALCVYSHLVGVADSINIGLALSYVGLRVVHSVIQCTKNNALMRFRVFALASVVLLVIALRNLLVLFIG</sequence>
<dbReference type="EMBL" id="JBHTBR010000002">
    <property type="protein sequence ID" value="MFC7291287.1"/>
    <property type="molecule type" value="Genomic_DNA"/>
</dbReference>
<comment type="caution">
    <text evidence="6">The sequence shown here is derived from an EMBL/GenBank/DDBJ whole genome shotgun (WGS) entry which is preliminary data.</text>
</comment>
<dbReference type="Pfam" id="PF01124">
    <property type="entry name" value="MAPEG"/>
    <property type="match status" value="1"/>
</dbReference>
<dbReference type="SUPFAM" id="SSF161084">
    <property type="entry name" value="MAPEG domain-like"/>
    <property type="match status" value="1"/>
</dbReference>
<dbReference type="RefSeq" id="WP_382166481.1">
    <property type="nucleotide sequence ID" value="NZ_JBHTBR010000002.1"/>
</dbReference>
<keyword evidence="2 5" id="KW-0812">Transmembrane</keyword>
<keyword evidence="4 5" id="KW-0472">Membrane</keyword>
<evidence type="ECO:0000256" key="3">
    <source>
        <dbReference type="ARBA" id="ARBA00022989"/>
    </source>
</evidence>
<dbReference type="Gene3D" id="1.20.120.550">
    <property type="entry name" value="Membrane associated eicosanoid/glutathione metabolism-like domain"/>
    <property type="match status" value="1"/>
</dbReference>
<evidence type="ECO:0000256" key="1">
    <source>
        <dbReference type="ARBA" id="ARBA00004370"/>
    </source>
</evidence>
<dbReference type="InterPro" id="IPR023352">
    <property type="entry name" value="MAPEG-like_dom_sf"/>
</dbReference>
<keyword evidence="7" id="KW-1185">Reference proteome</keyword>
<protein>
    <submittedName>
        <fullName evidence="6">MAPEG family protein</fullName>
    </submittedName>
</protein>
<feature type="transmembrane region" description="Helical" evidence="5">
    <location>
        <begin position="119"/>
        <end position="140"/>
    </location>
</feature>
<name>A0ABW2IKB1_9PROT</name>
<comment type="subcellular location">
    <subcellularLocation>
        <location evidence="1">Membrane</location>
    </subcellularLocation>
</comment>
<proteinExistence type="predicted"/>
<gene>
    <name evidence="6" type="ORF">ACFQS8_06640</name>
</gene>
<reference evidence="7" key="1">
    <citation type="journal article" date="2019" name="Int. J. Syst. Evol. Microbiol.">
        <title>The Global Catalogue of Microorganisms (GCM) 10K type strain sequencing project: providing services to taxonomists for standard genome sequencing and annotation.</title>
        <authorList>
            <consortium name="The Broad Institute Genomics Platform"/>
            <consortium name="The Broad Institute Genome Sequencing Center for Infectious Disease"/>
            <person name="Wu L."/>
            <person name="Ma J."/>
        </authorList>
    </citation>
    <scope>NUCLEOTIDE SEQUENCE [LARGE SCALE GENOMIC DNA]</scope>
    <source>
        <strain evidence="7">CCUG 51308</strain>
    </source>
</reference>
<dbReference type="InterPro" id="IPR001129">
    <property type="entry name" value="Membr-assoc_MAPEG"/>
</dbReference>
<evidence type="ECO:0000256" key="4">
    <source>
        <dbReference type="ARBA" id="ARBA00023136"/>
    </source>
</evidence>
<dbReference type="Proteomes" id="UP001596492">
    <property type="component" value="Unassembled WGS sequence"/>
</dbReference>
<accession>A0ABW2IKB1</accession>
<organism evidence="6 7">
    <name type="scientific">Hirschia litorea</name>
    <dbReference type="NCBI Taxonomy" id="1199156"/>
    <lineage>
        <taxon>Bacteria</taxon>
        <taxon>Pseudomonadati</taxon>
        <taxon>Pseudomonadota</taxon>
        <taxon>Alphaproteobacteria</taxon>
        <taxon>Hyphomonadales</taxon>
        <taxon>Hyphomonadaceae</taxon>
        <taxon>Hirschia</taxon>
    </lineage>
</organism>
<feature type="transmembrane region" description="Helical" evidence="5">
    <location>
        <begin position="6"/>
        <end position="25"/>
    </location>
</feature>
<keyword evidence="3 5" id="KW-1133">Transmembrane helix</keyword>
<evidence type="ECO:0000313" key="7">
    <source>
        <dbReference type="Proteomes" id="UP001596492"/>
    </source>
</evidence>
<evidence type="ECO:0000256" key="5">
    <source>
        <dbReference type="SAM" id="Phobius"/>
    </source>
</evidence>